<evidence type="ECO:0000313" key="3">
    <source>
        <dbReference type="Proteomes" id="UP000282957"/>
    </source>
</evidence>
<dbReference type="GO" id="GO:0016491">
    <property type="term" value="F:oxidoreductase activity"/>
    <property type="evidence" value="ECO:0007669"/>
    <property type="project" value="InterPro"/>
</dbReference>
<proteinExistence type="predicted"/>
<evidence type="ECO:0000313" key="2">
    <source>
        <dbReference type="EMBL" id="RVT92092.1"/>
    </source>
</evidence>
<evidence type="ECO:0000259" key="1">
    <source>
        <dbReference type="Pfam" id="PF01593"/>
    </source>
</evidence>
<comment type="caution">
    <text evidence="2">The sequence shown here is derived from an EMBL/GenBank/DDBJ whole genome shotgun (WGS) entry which is preliminary data.</text>
</comment>
<dbReference type="Proteomes" id="UP000282957">
    <property type="component" value="Unassembled WGS sequence"/>
</dbReference>
<feature type="domain" description="Amine oxidase" evidence="1">
    <location>
        <begin position="22"/>
        <end position="286"/>
    </location>
</feature>
<dbReference type="InterPro" id="IPR002937">
    <property type="entry name" value="Amino_oxidase"/>
</dbReference>
<sequence length="441" mass="48823">MMTAWKVRMGKQRRVAVVGTGISGMSAAWLLSHAMDVTVYERENRTGGHSRTVDTPAGVPVDMGFIVYNEATYPNLIALFRHLGVPTQASDMSFAVSLDGGRREYAGTDLRGLFAQPSNLLSPRFWGMLRDVLRFYRQAPLDAPGLESELISLDEYLANQGFGPGFVQDHLLPMAAAIWSTPAGEVGAYPATAFIRFCENHGLLKLRDRPVWRTVSGGSREYVRRLTASFEHSIRRGCGAEAIRRDEDGVLVTDSSGATERYDEVVIATHAPQALAMLEDPSDSEAALLAALPTSPNRVVLHRDQTLMPRRGRAWASWNYLDRPDGGLSVTYWMDLLQRLPGPERHFVTLNPGRTPRDVLHEEHFAHPQFDAAAIRAQRALWSLQGTRRTWYCGAWFGAGFHEDGLQAGLAVAEQLGNMRRPWDVVPGSSRIHALPQGIPA</sequence>
<accession>A0A437M388</accession>
<organism evidence="2 3">
    <name type="scientific">Rhodovarius crocodyli</name>
    <dbReference type="NCBI Taxonomy" id="1979269"/>
    <lineage>
        <taxon>Bacteria</taxon>
        <taxon>Pseudomonadati</taxon>
        <taxon>Pseudomonadota</taxon>
        <taxon>Alphaproteobacteria</taxon>
        <taxon>Acetobacterales</taxon>
        <taxon>Roseomonadaceae</taxon>
        <taxon>Rhodovarius</taxon>
    </lineage>
</organism>
<name>A0A437M388_9PROT</name>
<dbReference type="EMBL" id="SACL01000008">
    <property type="protein sequence ID" value="RVT92092.1"/>
    <property type="molecule type" value="Genomic_DNA"/>
</dbReference>
<protein>
    <submittedName>
        <fullName evidence="2">NAD/FAD-binding protein</fullName>
    </submittedName>
</protein>
<keyword evidence="3" id="KW-1185">Reference proteome</keyword>
<dbReference type="Gene3D" id="3.50.50.60">
    <property type="entry name" value="FAD/NAD(P)-binding domain"/>
    <property type="match status" value="1"/>
</dbReference>
<dbReference type="InterPro" id="IPR036188">
    <property type="entry name" value="FAD/NAD-bd_sf"/>
</dbReference>
<dbReference type="Pfam" id="PF01593">
    <property type="entry name" value="Amino_oxidase"/>
    <property type="match status" value="1"/>
</dbReference>
<dbReference type="AlphaFoldDB" id="A0A437M388"/>
<dbReference type="InterPro" id="IPR050464">
    <property type="entry name" value="Zeta_carotene_desat/Oxidored"/>
</dbReference>
<dbReference type="PANTHER" id="PTHR42923">
    <property type="entry name" value="PROTOPORPHYRINOGEN OXIDASE"/>
    <property type="match status" value="1"/>
</dbReference>
<reference evidence="2 3" key="1">
    <citation type="submission" date="2019-01" db="EMBL/GenBank/DDBJ databases">
        <authorList>
            <person name="Chen W.-M."/>
        </authorList>
    </citation>
    <scope>NUCLEOTIDE SEQUENCE [LARGE SCALE GENOMIC DNA]</scope>
    <source>
        <strain evidence="2 3">CCP-6</strain>
    </source>
</reference>
<dbReference type="SUPFAM" id="SSF51905">
    <property type="entry name" value="FAD/NAD(P)-binding domain"/>
    <property type="match status" value="1"/>
</dbReference>
<dbReference type="OrthoDB" id="20837at2"/>
<gene>
    <name evidence="2" type="ORF">EOD42_19910</name>
</gene>
<dbReference type="PANTHER" id="PTHR42923:SF17">
    <property type="entry name" value="AMINE OXIDASE DOMAIN-CONTAINING PROTEIN"/>
    <property type="match status" value="1"/>
</dbReference>